<feature type="binding site" evidence="3">
    <location>
        <position position="108"/>
    </location>
    <ligand>
        <name>biotin</name>
        <dbReference type="ChEBI" id="CHEBI:57586"/>
    </ligand>
</feature>
<protein>
    <recommendedName>
        <fullName evidence="3">Bifunctional ligase/repressor BirA</fullName>
    </recommendedName>
    <alternativeName>
        <fullName evidence="3">Biotin--[acetyl-CoA-carboxylase] ligase</fullName>
        <ecNumber evidence="3">6.3.4.15</ecNumber>
    </alternativeName>
    <alternativeName>
        <fullName evidence="3">Biotin--protein ligase</fullName>
    </alternativeName>
    <alternativeName>
        <fullName evidence="3">Biotin-[acetyl-CoA carboxylase] synthetase</fullName>
    </alternativeName>
</protein>
<dbReference type="NCBIfam" id="TIGR00121">
    <property type="entry name" value="birA_ligase"/>
    <property type="match status" value="1"/>
</dbReference>
<keyword evidence="3" id="KW-0547">Nucleotide-binding</keyword>
<keyword evidence="1 3" id="KW-0436">Ligase</keyword>
<keyword evidence="3" id="KW-0805">Transcription regulation</keyword>
<proteinExistence type="inferred from homology"/>
<feature type="domain" description="BPL/LPL catalytic" evidence="4">
    <location>
        <begin position="63"/>
        <end position="248"/>
    </location>
</feature>
<dbReference type="GO" id="GO:0005737">
    <property type="term" value="C:cytoplasm"/>
    <property type="evidence" value="ECO:0007669"/>
    <property type="project" value="TreeGrafter"/>
</dbReference>
<gene>
    <name evidence="3" type="primary">birA</name>
    <name evidence="5" type="ORF">FLK61_30870</name>
</gene>
<dbReference type="Pfam" id="PF03099">
    <property type="entry name" value="BPL_LplA_LipB"/>
    <property type="match status" value="1"/>
</dbReference>
<dbReference type="AlphaFoldDB" id="A0A859FE15"/>
<evidence type="ECO:0000256" key="3">
    <source>
        <dbReference type="HAMAP-Rule" id="MF_00978"/>
    </source>
</evidence>
<keyword evidence="3" id="KW-0067">ATP-binding</keyword>
<dbReference type="GO" id="GO:0006355">
    <property type="term" value="P:regulation of DNA-templated transcription"/>
    <property type="evidence" value="ECO:0007669"/>
    <property type="project" value="UniProtKB-UniRule"/>
</dbReference>
<feature type="binding site" evidence="3">
    <location>
        <begin position="112"/>
        <end position="114"/>
    </location>
    <ligand>
        <name>biotin</name>
        <dbReference type="ChEBI" id="CHEBI:57586"/>
    </ligand>
</feature>
<keyword evidence="6" id="KW-1185">Reference proteome</keyword>
<comment type="function">
    <text evidence="3">Acts both as a biotin--[acetyl-CoA-carboxylase] ligase and a repressor.</text>
</comment>
<dbReference type="PANTHER" id="PTHR12835:SF5">
    <property type="entry name" value="BIOTIN--PROTEIN LIGASE"/>
    <property type="match status" value="1"/>
</dbReference>
<dbReference type="SUPFAM" id="SSF46785">
    <property type="entry name" value="Winged helix' DNA-binding domain"/>
    <property type="match status" value="1"/>
</dbReference>
<feature type="DNA-binding region" description="H-T-H motif" evidence="3">
    <location>
        <begin position="18"/>
        <end position="37"/>
    </location>
</feature>
<accession>A0A859FE15</accession>
<keyword evidence="3" id="KW-0678">Repressor</keyword>
<dbReference type="GO" id="GO:0005524">
    <property type="term" value="F:ATP binding"/>
    <property type="evidence" value="ECO:0007669"/>
    <property type="project" value="UniProtKB-UniRule"/>
</dbReference>
<dbReference type="EC" id="6.3.4.15" evidence="3"/>
<dbReference type="InterPro" id="IPR036388">
    <property type="entry name" value="WH-like_DNA-bd_sf"/>
</dbReference>
<dbReference type="GO" id="GO:0016740">
    <property type="term" value="F:transferase activity"/>
    <property type="evidence" value="ECO:0007669"/>
    <property type="project" value="UniProtKB-ARBA"/>
</dbReference>
<dbReference type="GO" id="GO:0009249">
    <property type="term" value="P:protein lipoylation"/>
    <property type="evidence" value="ECO:0007669"/>
    <property type="project" value="UniProtKB-ARBA"/>
</dbReference>
<dbReference type="HAMAP" id="MF_00978">
    <property type="entry name" value="Bifunct_BirA"/>
    <property type="match status" value="1"/>
</dbReference>
<dbReference type="InterPro" id="IPR036390">
    <property type="entry name" value="WH_DNA-bd_sf"/>
</dbReference>
<dbReference type="InterPro" id="IPR045864">
    <property type="entry name" value="aa-tRNA-synth_II/BPL/LPL"/>
</dbReference>
<dbReference type="Pfam" id="PF02237">
    <property type="entry name" value="BPL_C"/>
    <property type="match status" value="1"/>
</dbReference>
<dbReference type="GO" id="GO:0003677">
    <property type="term" value="F:DNA binding"/>
    <property type="evidence" value="ECO:0007669"/>
    <property type="project" value="UniProtKB-UniRule"/>
</dbReference>
<keyword evidence="2 3" id="KW-0092">Biotin</keyword>
<dbReference type="GO" id="GO:0004077">
    <property type="term" value="F:biotin--[biotin carboxyl-carrier protein] ligase activity"/>
    <property type="evidence" value="ECO:0007669"/>
    <property type="project" value="UniProtKB-UniRule"/>
</dbReference>
<dbReference type="EMBL" id="CP041372">
    <property type="protein sequence ID" value="QKS71120.1"/>
    <property type="molecule type" value="Genomic_DNA"/>
</dbReference>
<dbReference type="PROSITE" id="PS51733">
    <property type="entry name" value="BPL_LPL_CATALYTIC"/>
    <property type="match status" value="1"/>
</dbReference>
<sequence>MKEDVLAILKESQSHVSGEKMSEQLACSRTAIWKAISQLKKEGYPIEAQRNLGYKLTDFDLLNERELALIAPEYKIHYIEQTGSTQQVAMQLLADGADTNTVVVAGTQTSGRGRLGRVWQSEKYTTVSMSMIIKPTITLQHAPKLTLVAAVAVARALSKYADVSIKWPNDILINGKKVCGILTELQADPDRIKAVIIGIGINVNNAVFDESLEDRATSLAQEAKQSIPRVNVIERVLTEWTQMYALFESDGFTVLKPLWEAYATSIGATIRVRSEQETLVCTLLGITDDGYLRVQREGGEETLIISGDIDLVSS</sequence>
<dbReference type="CDD" id="cd16442">
    <property type="entry name" value="BPL"/>
    <property type="match status" value="1"/>
</dbReference>
<dbReference type="PANTHER" id="PTHR12835">
    <property type="entry name" value="BIOTIN PROTEIN LIGASE"/>
    <property type="match status" value="1"/>
</dbReference>
<evidence type="ECO:0000256" key="2">
    <source>
        <dbReference type="ARBA" id="ARBA00023267"/>
    </source>
</evidence>
<comment type="similarity">
    <text evidence="3">Belongs to the biotin--protein ligase family.</text>
</comment>
<evidence type="ECO:0000313" key="6">
    <source>
        <dbReference type="Proteomes" id="UP000318138"/>
    </source>
</evidence>
<evidence type="ECO:0000313" key="5">
    <source>
        <dbReference type="EMBL" id="QKS71120.1"/>
    </source>
</evidence>
<evidence type="ECO:0000256" key="1">
    <source>
        <dbReference type="ARBA" id="ARBA00022598"/>
    </source>
</evidence>
<dbReference type="InterPro" id="IPR030855">
    <property type="entry name" value="Bifunct_BirA"/>
</dbReference>
<feature type="binding site" evidence="3">
    <location>
        <position position="177"/>
    </location>
    <ligand>
        <name>biotin</name>
        <dbReference type="ChEBI" id="CHEBI:57586"/>
    </ligand>
</feature>
<dbReference type="Gene3D" id="1.10.10.10">
    <property type="entry name" value="Winged helix-like DNA-binding domain superfamily/Winged helix DNA-binding domain"/>
    <property type="match status" value="1"/>
</dbReference>
<comment type="catalytic activity">
    <reaction evidence="3">
        <text>biotin + L-lysyl-[protein] + ATP = N(6)-biotinyl-L-lysyl-[protein] + AMP + diphosphate + H(+)</text>
        <dbReference type="Rhea" id="RHEA:11756"/>
        <dbReference type="Rhea" id="RHEA-COMP:9752"/>
        <dbReference type="Rhea" id="RHEA-COMP:10505"/>
        <dbReference type="ChEBI" id="CHEBI:15378"/>
        <dbReference type="ChEBI" id="CHEBI:29969"/>
        <dbReference type="ChEBI" id="CHEBI:30616"/>
        <dbReference type="ChEBI" id="CHEBI:33019"/>
        <dbReference type="ChEBI" id="CHEBI:57586"/>
        <dbReference type="ChEBI" id="CHEBI:83144"/>
        <dbReference type="ChEBI" id="CHEBI:456215"/>
        <dbReference type="EC" id="6.3.4.15"/>
    </reaction>
</comment>
<keyword evidence="3" id="KW-0804">Transcription</keyword>
<dbReference type="Proteomes" id="UP000318138">
    <property type="component" value="Chromosome"/>
</dbReference>
<name>A0A859FE15_9BACI</name>
<dbReference type="KEGG" id="psua:FLK61_30870"/>
<organism evidence="5 6">
    <name type="scientific">Paenalkalicoccus suaedae</name>
    <dbReference type="NCBI Taxonomy" id="2592382"/>
    <lineage>
        <taxon>Bacteria</taxon>
        <taxon>Bacillati</taxon>
        <taxon>Bacillota</taxon>
        <taxon>Bacilli</taxon>
        <taxon>Bacillales</taxon>
        <taxon>Bacillaceae</taxon>
        <taxon>Paenalkalicoccus</taxon>
    </lineage>
</organism>
<dbReference type="InterPro" id="IPR004143">
    <property type="entry name" value="BPL_LPL_catalytic"/>
</dbReference>
<dbReference type="Pfam" id="PF08279">
    <property type="entry name" value="HTH_11"/>
    <property type="match status" value="1"/>
</dbReference>
<dbReference type="Gene3D" id="3.30.930.10">
    <property type="entry name" value="Bira Bifunctional Protein, Domain 2"/>
    <property type="match status" value="1"/>
</dbReference>
<keyword evidence="3" id="KW-0238">DNA-binding</keyword>
<dbReference type="InterPro" id="IPR013196">
    <property type="entry name" value="HTH_11"/>
</dbReference>
<dbReference type="InterPro" id="IPR003142">
    <property type="entry name" value="BPL_C"/>
</dbReference>
<dbReference type="Gene3D" id="2.30.30.100">
    <property type="match status" value="1"/>
</dbReference>
<reference evidence="6" key="1">
    <citation type="submission" date="2019-07" db="EMBL/GenBank/DDBJ databases">
        <title>Bacillus alkalisoli sp. nov. isolated from saline soil.</title>
        <authorList>
            <person name="Sun J.-Q."/>
            <person name="Xu L."/>
        </authorList>
    </citation>
    <scope>NUCLEOTIDE SEQUENCE [LARGE SCALE GENOMIC DNA]</scope>
    <source>
        <strain evidence="6">M4U3P1</strain>
    </source>
</reference>
<dbReference type="SUPFAM" id="SSF55681">
    <property type="entry name" value="Class II aaRS and biotin synthetases"/>
    <property type="match status" value="1"/>
</dbReference>
<dbReference type="InterPro" id="IPR004408">
    <property type="entry name" value="Biotin_CoA_COase_ligase"/>
</dbReference>
<comment type="caution">
    <text evidence="3">Lacks conserved residue(s) required for the propagation of feature annotation.</text>
</comment>
<dbReference type="RefSeq" id="WP_176009156.1">
    <property type="nucleotide sequence ID" value="NZ_CP041372.2"/>
</dbReference>
<evidence type="ECO:0000259" key="4">
    <source>
        <dbReference type="PROSITE" id="PS51733"/>
    </source>
</evidence>